<keyword evidence="2 5" id="KW-0808">Transferase</keyword>
<protein>
    <submittedName>
        <fullName evidence="5">CAI-1 autoinducer synthase</fullName>
        <ecNumber evidence="5">2.3.-.-</ecNumber>
    </submittedName>
</protein>
<dbReference type="SUPFAM" id="SSF53383">
    <property type="entry name" value="PLP-dependent transferases"/>
    <property type="match status" value="1"/>
</dbReference>
<dbReference type="GO" id="GO:0030170">
    <property type="term" value="F:pyridoxal phosphate binding"/>
    <property type="evidence" value="ECO:0007669"/>
    <property type="project" value="InterPro"/>
</dbReference>
<name>A0A1Y6ITQ5_9VIBR</name>
<gene>
    <name evidence="5" type="primary">cqsA</name>
    <name evidence="5" type="ORF">VIM7927_02346</name>
</gene>
<dbReference type="Proteomes" id="UP000196125">
    <property type="component" value="Unassembled WGS sequence"/>
</dbReference>
<dbReference type="AlphaFoldDB" id="A0A1Y6ITQ5"/>
<dbReference type="PANTHER" id="PTHR13693:SF100">
    <property type="entry name" value="8-AMINO-7-OXONONANOATE SYNTHASE"/>
    <property type="match status" value="1"/>
</dbReference>
<dbReference type="GO" id="GO:0009102">
    <property type="term" value="P:biotin biosynthetic process"/>
    <property type="evidence" value="ECO:0007669"/>
    <property type="project" value="TreeGrafter"/>
</dbReference>
<comment type="cofactor">
    <cofactor evidence="1">
        <name>pyridoxal 5'-phosphate</name>
        <dbReference type="ChEBI" id="CHEBI:597326"/>
    </cofactor>
</comment>
<dbReference type="RefSeq" id="WP_087481098.1">
    <property type="nucleotide sequence ID" value="NZ_AP024884.1"/>
</dbReference>
<accession>A0A1Y6ITQ5</accession>
<dbReference type="InterPro" id="IPR015424">
    <property type="entry name" value="PyrdxlP-dep_Trfase"/>
</dbReference>
<dbReference type="InterPro" id="IPR015422">
    <property type="entry name" value="PyrdxlP-dep_Trfase_small"/>
</dbReference>
<dbReference type="InterPro" id="IPR015421">
    <property type="entry name" value="PyrdxlP-dep_Trfase_major"/>
</dbReference>
<dbReference type="InterPro" id="IPR050087">
    <property type="entry name" value="AON_synthase_class-II"/>
</dbReference>
<dbReference type="PANTHER" id="PTHR13693">
    <property type="entry name" value="CLASS II AMINOTRANSFERASE/8-AMINO-7-OXONONANOATE SYNTHASE"/>
    <property type="match status" value="1"/>
</dbReference>
<dbReference type="Gene3D" id="3.90.1150.10">
    <property type="entry name" value="Aspartate Aminotransferase, domain 1"/>
    <property type="match status" value="1"/>
</dbReference>
<dbReference type="EC" id="2.3.-.-" evidence="5"/>
<dbReference type="OrthoDB" id="9807157at2"/>
<keyword evidence="3" id="KW-0663">Pyridoxal phosphate</keyword>
<organism evidence="5 6">
    <name type="scientific">Vibrio mangrovi</name>
    <dbReference type="NCBI Taxonomy" id="474394"/>
    <lineage>
        <taxon>Bacteria</taxon>
        <taxon>Pseudomonadati</taxon>
        <taxon>Pseudomonadota</taxon>
        <taxon>Gammaproteobacteria</taxon>
        <taxon>Vibrionales</taxon>
        <taxon>Vibrionaceae</taxon>
        <taxon>Vibrio</taxon>
    </lineage>
</organism>
<keyword evidence="5" id="KW-0012">Acyltransferase</keyword>
<evidence type="ECO:0000256" key="3">
    <source>
        <dbReference type="ARBA" id="ARBA00022898"/>
    </source>
</evidence>
<dbReference type="Pfam" id="PF00155">
    <property type="entry name" value="Aminotran_1_2"/>
    <property type="match status" value="1"/>
</dbReference>
<sequence>MINCQKELPEFIKSRMDFLMKDLINTDYGKNLVVGLTPERGDVLIQSNDYLDISEHVEIRGRLIESLQNKKSDMFMSSIFLHDNNNKYMLENELSKYTNFSNSYISQSGWNANVSLLQAICVPDTNVYIDFFAHMSMWEGARYSCAKIRPFMHNNSNHLRKLIQRNGPGIIVVDSIYSTIGTIAPLEEIVSIAQEYGCVTVVDESHSLGVYGENGAGMLSSLGLSEKVDFMTASLAKAFAYRAGLICTNSNFGQCIPYTAFSNIFSSTMMNYEIYGLKATLDVIRSVDDRREALFSLSKRLRLGLREIGLDIRSQSHIISLETGDEYNTKLVRDILEEQGIFGSVFCRPATPKNRNIIRFSMNSSLTNEDVDRIISVCKCLLENENVYFK</sequence>
<reference evidence="5 6" key="1">
    <citation type="submission" date="2017-05" db="EMBL/GenBank/DDBJ databases">
        <authorList>
            <person name="Song R."/>
            <person name="Chenine A.L."/>
            <person name="Ruprecht R.M."/>
        </authorList>
    </citation>
    <scope>NUCLEOTIDE SEQUENCE [LARGE SCALE GENOMIC DNA]</scope>
    <source>
        <strain evidence="5 6">CECT 7927</strain>
    </source>
</reference>
<dbReference type="NCBIfam" id="NF005526">
    <property type="entry name" value="PRK07179.1"/>
    <property type="match status" value="1"/>
</dbReference>
<proteinExistence type="predicted"/>
<dbReference type="Gene3D" id="3.40.640.10">
    <property type="entry name" value="Type I PLP-dependent aspartate aminotransferase-like (Major domain)"/>
    <property type="match status" value="1"/>
</dbReference>
<evidence type="ECO:0000313" key="6">
    <source>
        <dbReference type="Proteomes" id="UP000196125"/>
    </source>
</evidence>
<dbReference type="InterPro" id="IPR004839">
    <property type="entry name" value="Aminotransferase_I/II_large"/>
</dbReference>
<evidence type="ECO:0000259" key="4">
    <source>
        <dbReference type="Pfam" id="PF00155"/>
    </source>
</evidence>
<evidence type="ECO:0000256" key="1">
    <source>
        <dbReference type="ARBA" id="ARBA00001933"/>
    </source>
</evidence>
<dbReference type="GO" id="GO:0008710">
    <property type="term" value="F:8-amino-7-oxononanoate synthase activity"/>
    <property type="evidence" value="ECO:0007669"/>
    <property type="project" value="TreeGrafter"/>
</dbReference>
<feature type="domain" description="Aminotransferase class I/classII large" evidence="4">
    <location>
        <begin position="88"/>
        <end position="376"/>
    </location>
</feature>
<evidence type="ECO:0000313" key="5">
    <source>
        <dbReference type="EMBL" id="SMS01069.1"/>
    </source>
</evidence>
<evidence type="ECO:0000256" key="2">
    <source>
        <dbReference type="ARBA" id="ARBA00022679"/>
    </source>
</evidence>
<dbReference type="EMBL" id="FXXI01000003">
    <property type="protein sequence ID" value="SMS01069.1"/>
    <property type="molecule type" value="Genomic_DNA"/>
</dbReference>